<evidence type="ECO:0000313" key="3">
    <source>
        <dbReference type="EMBL" id="MDJ1481595.1"/>
    </source>
</evidence>
<dbReference type="GO" id="GO:0032259">
    <property type="term" value="P:methylation"/>
    <property type="evidence" value="ECO:0007669"/>
    <property type="project" value="UniProtKB-KW"/>
</dbReference>
<dbReference type="SUPFAM" id="SSF53335">
    <property type="entry name" value="S-adenosyl-L-methionine-dependent methyltransferases"/>
    <property type="match status" value="1"/>
</dbReference>
<dbReference type="Gene3D" id="3.40.50.150">
    <property type="entry name" value="Vaccinia Virus protein VP39"/>
    <property type="match status" value="1"/>
</dbReference>
<dbReference type="PANTHER" id="PTHR43861:SF3">
    <property type="entry name" value="PUTATIVE (AFU_ORTHOLOGUE AFUA_2G14390)-RELATED"/>
    <property type="match status" value="1"/>
</dbReference>
<dbReference type="AlphaFoldDB" id="A0AAE3QQF9"/>
<name>A0AAE3QQF9_9BACT</name>
<dbReference type="CDD" id="cd02440">
    <property type="entry name" value="AdoMet_MTases"/>
    <property type="match status" value="1"/>
</dbReference>
<accession>A0AAE3QQF9</accession>
<evidence type="ECO:0000313" key="4">
    <source>
        <dbReference type="EMBL" id="MDJ1491558.1"/>
    </source>
</evidence>
<keyword evidence="1 3" id="KW-0808">Transferase</keyword>
<dbReference type="Proteomes" id="UP001228581">
    <property type="component" value="Unassembled WGS sequence"/>
</dbReference>
<proteinExistence type="predicted"/>
<feature type="domain" description="Methyltransferase" evidence="2">
    <location>
        <begin position="94"/>
        <end position="217"/>
    </location>
</feature>
<dbReference type="EMBL" id="JASJOS010000005">
    <property type="protein sequence ID" value="MDJ1481595.1"/>
    <property type="molecule type" value="Genomic_DNA"/>
</dbReference>
<keyword evidence="5" id="KW-1185">Reference proteome</keyword>
<dbReference type="EMBL" id="JASJOT010000001">
    <property type="protein sequence ID" value="MDJ1491558.1"/>
    <property type="molecule type" value="Genomic_DNA"/>
</dbReference>
<dbReference type="RefSeq" id="WP_313979576.1">
    <property type="nucleotide sequence ID" value="NZ_JASJOR010000016.1"/>
</dbReference>
<evidence type="ECO:0000259" key="2">
    <source>
        <dbReference type="Pfam" id="PF13847"/>
    </source>
</evidence>
<dbReference type="InterPro" id="IPR025714">
    <property type="entry name" value="Methyltranfer_dom"/>
</dbReference>
<organism evidence="3 6">
    <name type="scientific">Xanthocytophaga flava</name>
    <dbReference type="NCBI Taxonomy" id="3048013"/>
    <lineage>
        <taxon>Bacteria</taxon>
        <taxon>Pseudomonadati</taxon>
        <taxon>Bacteroidota</taxon>
        <taxon>Cytophagia</taxon>
        <taxon>Cytophagales</taxon>
        <taxon>Rhodocytophagaceae</taxon>
        <taxon>Xanthocytophaga</taxon>
    </lineage>
</organism>
<comment type="caution">
    <text evidence="3">The sequence shown here is derived from an EMBL/GenBank/DDBJ whole genome shotgun (WGS) entry which is preliminary data.</text>
</comment>
<keyword evidence="3" id="KW-0489">Methyltransferase</keyword>
<protein>
    <submittedName>
        <fullName evidence="3">Class I SAM-dependent methyltransferase</fullName>
        <ecNumber evidence="3">2.1.1.-</ecNumber>
    </submittedName>
</protein>
<dbReference type="InterPro" id="IPR029063">
    <property type="entry name" value="SAM-dependent_MTases_sf"/>
</dbReference>
<reference evidence="3 5" key="1">
    <citation type="submission" date="2023-05" db="EMBL/GenBank/DDBJ databases">
        <authorList>
            <person name="Zhang X."/>
        </authorList>
    </citation>
    <scope>NUCLEOTIDE SEQUENCE</scope>
    <source>
        <strain evidence="4 5">DM2B3-1</strain>
        <strain evidence="3">YF14B1</strain>
    </source>
</reference>
<sequence>MREFHLFYLLGIIFLHASCSQPGRQTLTTQVVDSIYKNVPAGSPDGIGRLYMGREIAHTMSHEAASWLDRPERLEEERTDLIIQALQSQIKPTDVIADIGAGSGYFSFRLAPMVPQGKVYAVDIQPEMLAIIQSKREKNRMHQVETVLGTITDPKLPENRVDWVLLVDTYHEFSEPYAMMQAIYKALKSTGKVVLLEYRAEDKSIPIKPLHKMTKEQIRKEMEVVGLKGIERQDSLPWQHLLIFEKK</sequence>
<dbReference type="Proteomes" id="UP001241110">
    <property type="component" value="Unassembled WGS sequence"/>
</dbReference>
<evidence type="ECO:0000256" key="1">
    <source>
        <dbReference type="ARBA" id="ARBA00022679"/>
    </source>
</evidence>
<dbReference type="Pfam" id="PF13847">
    <property type="entry name" value="Methyltransf_31"/>
    <property type="match status" value="1"/>
</dbReference>
<gene>
    <name evidence="3" type="ORF">QNI16_13935</name>
    <name evidence="4" type="ORF">QNI19_01370</name>
</gene>
<dbReference type="PANTHER" id="PTHR43861">
    <property type="entry name" value="TRANS-ACONITATE 2-METHYLTRANSFERASE-RELATED"/>
    <property type="match status" value="1"/>
</dbReference>
<evidence type="ECO:0000313" key="6">
    <source>
        <dbReference type="Proteomes" id="UP001241110"/>
    </source>
</evidence>
<evidence type="ECO:0000313" key="5">
    <source>
        <dbReference type="Proteomes" id="UP001228581"/>
    </source>
</evidence>
<dbReference type="GO" id="GO:0008168">
    <property type="term" value="F:methyltransferase activity"/>
    <property type="evidence" value="ECO:0007669"/>
    <property type="project" value="UniProtKB-KW"/>
</dbReference>
<dbReference type="EC" id="2.1.1.-" evidence="3"/>